<sequence>MTVNSWGKQACAAGGKQTKQAGNLGRSTRRVRARQPNLANLANHGARAGALRDAKLKPDGLAATSPVRLSRWEVKLHHAMSDVHGRPGRWDSQKAEGRWFWGQEAGDWRHASDSCLLSAGQQVGSGDDGAAGGARQPGWPGYRWPGCLGPGPGTAGAGAGLLWRPWPAASEWPRSASLHRQRIHPTNTTRHHTSNKTRQRADACQHRRPAGHARVPGR</sequence>
<feature type="compositionally biased region" description="Basic residues" evidence="1">
    <location>
        <begin position="206"/>
        <end position="218"/>
    </location>
</feature>
<dbReference type="Proteomes" id="UP000481861">
    <property type="component" value="Unassembled WGS sequence"/>
</dbReference>
<dbReference type="AlphaFoldDB" id="A0A7C8ID58"/>
<keyword evidence="3" id="KW-1185">Reference proteome</keyword>
<proteinExistence type="predicted"/>
<protein>
    <submittedName>
        <fullName evidence="2">Uncharacterized protein</fullName>
    </submittedName>
</protein>
<comment type="caution">
    <text evidence="2">The sequence shown here is derived from an EMBL/GenBank/DDBJ whole genome shotgun (WGS) entry which is preliminary data.</text>
</comment>
<organism evidence="2 3">
    <name type="scientific">Massariosphaeria phaeospora</name>
    <dbReference type="NCBI Taxonomy" id="100035"/>
    <lineage>
        <taxon>Eukaryota</taxon>
        <taxon>Fungi</taxon>
        <taxon>Dikarya</taxon>
        <taxon>Ascomycota</taxon>
        <taxon>Pezizomycotina</taxon>
        <taxon>Dothideomycetes</taxon>
        <taxon>Pleosporomycetidae</taxon>
        <taxon>Pleosporales</taxon>
        <taxon>Pleosporales incertae sedis</taxon>
        <taxon>Massariosphaeria</taxon>
    </lineage>
</organism>
<feature type="region of interest" description="Disordered" evidence="1">
    <location>
        <begin position="1"/>
        <end position="30"/>
    </location>
</feature>
<evidence type="ECO:0000256" key="1">
    <source>
        <dbReference type="SAM" id="MobiDB-lite"/>
    </source>
</evidence>
<feature type="region of interest" description="Disordered" evidence="1">
    <location>
        <begin position="178"/>
        <end position="218"/>
    </location>
</feature>
<gene>
    <name evidence="2" type="ORF">BDV95DRAFT_231030</name>
</gene>
<evidence type="ECO:0000313" key="3">
    <source>
        <dbReference type="Proteomes" id="UP000481861"/>
    </source>
</evidence>
<dbReference type="EMBL" id="JAADJZ010000003">
    <property type="protein sequence ID" value="KAF2876589.1"/>
    <property type="molecule type" value="Genomic_DNA"/>
</dbReference>
<feature type="compositionally biased region" description="Basic residues" evidence="1">
    <location>
        <begin position="178"/>
        <end position="198"/>
    </location>
</feature>
<reference evidence="2 3" key="1">
    <citation type="submission" date="2020-01" db="EMBL/GenBank/DDBJ databases">
        <authorList>
            <consortium name="DOE Joint Genome Institute"/>
            <person name="Haridas S."/>
            <person name="Albert R."/>
            <person name="Binder M."/>
            <person name="Bloem J."/>
            <person name="Labutti K."/>
            <person name="Salamov A."/>
            <person name="Andreopoulos B."/>
            <person name="Baker S.E."/>
            <person name="Barry K."/>
            <person name="Bills G."/>
            <person name="Bluhm B.H."/>
            <person name="Cannon C."/>
            <person name="Castanera R."/>
            <person name="Culley D.E."/>
            <person name="Daum C."/>
            <person name="Ezra D."/>
            <person name="Gonzalez J.B."/>
            <person name="Henrissat B."/>
            <person name="Kuo A."/>
            <person name="Liang C."/>
            <person name="Lipzen A."/>
            <person name="Lutzoni F."/>
            <person name="Magnuson J."/>
            <person name="Mondo S."/>
            <person name="Nolan M."/>
            <person name="Ohm R."/>
            <person name="Pangilinan J."/>
            <person name="Park H.-J.H."/>
            <person name="Ramirez L."/>
            <person name="Alfaro M."/>
            <person name="Sun H."/>
            <person name="Tritt A."/>
            <person name="Yoshinaga Y."/>
            <person name="Zwiers L.-H.L."/>
            <person name="Turgeon B.G."/>
            <person name="Goodwin S.B."/>
            <person name="Spatafora J.W."/>
            <person name="Crous P.W."/>
            <person name="Grigoriev I.V."/>
        </authorList>
    </citation>
    <scope>NUCLEOTIDE SEQUENCE [LARGE SCALE GENOMIC DNA]</scope>
    <source>
        <strain evidence="2 3">CBS 611.86</strain>
    </source>
</reference>
<name>A0A7C8ID58_9PLEO</name>
<accession>A0A7C8ID58</accession>
<evidence type="ECO:0000313" key="2">
    <source>
        <dbReference type="EMBL" id="KAF2876589.1"/>
    </source>
</evidence>